<dbReference type="EMBL" id="JBBXMP010000087">
    <property type="protein sequence ID" value="KAL0063162.1"/>
    <property type="molecule type" value="Genomic_DNA"/>
</dbReference>
<feature type="domain" description="DUF6699" evidence="2">
    <location>
        <begin position="127"/>
        <end position="199"/>
    </location>
</feature>
<keyword evidence="3" id="KW-0418">Kinase</keyword>
<gene>
    <name evidence="3" type="primary">MAP3K8_1</name>
    <name evidence="3" type="ORF">AAF712_009956</name>
</gene>
<evidence type="ECO:0000313" key="3">
    <source>
        <dbReference type="EMBL" id="KAL0063162.1"/>
    </source>
</evidence>
<proteinExistence type="predicted"/>
<reference evidence="3 4" key="1">
    <citation type="submission" date="2024-05" db="EMBL/GenBank/DDBJ databases">
        <title>A draft genome resource for the thread blight pathogen Marasmius tenuissimus strain MS-2.</title>
        <authorList>
            <person name="Yulfo-Soto G.E."/>
            <person name="Baruah I.K."/>
            <person name="Amoako-Attah I."/>
            <person name="Bukari Y."/>
            <person name="Meinhardt L.W."/>
            <person name="Bailey B.A."/>
            <person name="Cohen S.P."/>
        </authorList>
    </citation>
    <scope>NUCLEOTIDE SEQUENCE [LARGE SCALE GENOMIC DNA]</scope>
    <source>
        <strain evidence="3 4">MS-2</strain>
    </source>
</reference>
<sequence>MPTPSPRCSLYSPSCDSPPVFHRRPSIEESPSHTRSSQTTARALTNFKEYSEAFPVITEGSSSSRSTSSISTTNAPSPRFPFRESYESATEMNPPPLSRRRPIPLPTQCDSEAVPHRLLLSPRQAGLHWDLLWSHESVESVSESHRKALSEPATFPGLPSMSIVHPWLPWPITVHASDPDSGGVSVADVLVTISKELLLPVGEQRSRIRLDFLRGRRIFLGLRTSQLGGDVWELVVD</sequence>
<dbReference type="InterPro" id="IPR046522">
    <property type="entry name" value="DUF6699"/>
</dbReference>
<evidence type="ECO:0000313" key="4">
    <source>
        <dbReference type="Proteomes" id="UP001437256"/>
    </source>
</evidence>
<protein>
    <submittedName>
        <fullName evidence="3">Mitogen-Activated Protein Kinase Kinase Kinase 8</fullName>
    </submittedName>
</protein>
<accession>A0ABR2ZS45</accession>
<feature type="region of interest" description="Disordered" evidence="1">
    <location>
        <begin position="1"/>
        <end position="39"/>
    </location>
</feature>
<evidence type="ECO:0000256" key="1">
    <source>
        <dbReference type="SAM" id="MobiDB-lite"/>
    </source>
</evidence>
<organism evidence="3 4">
    <name type="scientific">Marasmius tenuissimus</name>
    <dbReference type="NCBI Taxonomy" id="585030"/>
    <lineage>
        <taxon>Eukaryota</taxon>
        <taxon>Fungi</taxon>
        <taxon>Dikarya</taxon>
        <taxon>Basidiomycota</taxon>
        <taxon>Agaricomycotina</taxon>
        <taxon>Agaricomycetes</taxon>
        <taxon>Agaricomycetidae</taxon>
        <taxon>Agaricales</taxon>
        <taxon>Marasmiineae</taxon>
        <taxon>Marasmiaceae</taxon>
        <taxon>Marasmius</taxon>
    </lineage>
</organism>
<feature type="region of interest" description="Disordered" evidence="1">
    <location>
        <begin position="57"/>
        <end position="103"/>
    </location>
</feature>
<name>A0ABR2ZS45_9AGAR</name>
<keyword evidence="4" id="KW-1185">Reference proteome</keyword>
<comment type="caution">
    <text evidence="3">The sequence shown here is derived from an EMBL/GenBank/DDBJ whole genome shotgun (WGS) entry which is preliminary data.</text>
</comment>
<dbReference type="Pfam" id="PF20415">
    <property type="entry name" value="DUF6699"/>
    <property type="match status" value="1"/>
</dbReference>
<keyword evidence="3" id="KW-0808">Transferase</keyword>
<dbReference type="Proteomes" id="UP001437256">
    <property type="component" value="Unassembled WGS sequence"/>
</dbReference>
<dbReference type="GO" id="GO:0016301">
    <property type="term" value="F:kinase activity"/>
    <property type="evidence" value="ECO:0007669"/>
    <property type="project" value="UniProtKB-KW"/>
</dbReference>
<feature type="compositionally biased region" description="Low complexity" evidence="1">
    <location>
        <begin position="61"/>
        <end position="73"/>
    </location>
</feature>
<evidence type="ECO:0000259" key="2">
    <source>
        <dbReference type="Pfam" id="PF20415"/>
    </source>
</evidence>